<dbReference type="CDD" id="cd19677">
    <property type="entry name" value="UBR-box_UBR7"/>
    <property type="match status" value="1"/>
</dbReference>
<evidence type="ECO:0000256" key="2">
    <source>
        <dbReference type="ARBA" id="ARBA00022771"/>
    </source>
</evidence>
<dbReference type="InterPro" id="IPR003126">
    <property type="entry name" value="Znf_UBR"/>
</dbReference>
<keyword evidence="2" id="KW-0863">Zinc-finger</keyword>
<dbReference type="CDD" id="cd15542">
    <property type="entry name" value="PHD_UBR7"/>
    <property type="match status" value="1"/>
</dbReference>
<reference evidence="6 7" key="1">
    <citation type="submission" date="2012-05" db="EMBL/GenBank/DDBJ databases">
        <title>Recombination and specialization in a pathogen metapopulation.</title>
        <authorList>
            <person name="Gardiner A."/>
            <person name="Kemen E."/>
            <person name="Schultz-Larsen T."/>
            <person name="MacLean D."/>
            <person name="Van Oosterhout C."/>
            <person name="Jones J.D.G."/>
        </authorList>
    </citation>
    <scope>NUCLEOTIDE SEQUENCE [LARGE SCALE GENOMIC DNA]</scope>
    <source>
        <strain evidence="6 7">Ac Nc2</strain>
    </source>
</reference>
<proteinExistence type="predicted"/>
<dbReference type="Gene3D" id="3.30.40.10">
    <property type="entry name" value="Zinc/RING finger domain, C3HC4 (zinc finger)"/>
    <property type="match status" value="1"/>
</dbReference>
<dbReference type="InParanoid" id="A0A024G4F9"/>
<dbReference type="Pfam" id="PF02207">
    <property type="entry name" value="zf-UBR"/>
    <property type="match status" value="1"/>
</dbReference>
<evidence type="ECO:0000256" key="3">
    <source>
        <dbReference type="ARBA" id="ARBA00022833"/>
    </source>
</evidence>
<dbReference type="GO" id="GO:0008270">
    <property type="term" value="F:zinc ion binding"/>
    <property type="evidence" value="ECO:0007669"/>
    <property type="project" value="UniProtKB-KW"/>
</dbReference>
<dbReference type="GO" id="GO:0005737">
    <property type="term" value="C:cytoplasm"/>
    <property type="evidence" value="ECO:0007669"/>
    <property type="project" value="TreeGrafter"/>
</dbReference>
<keyword evidence="7" id="KW-1185">Reference proteome</keyword>
<dbReference type="OrthoDB" id="10262564at2759"/>
<keyword evidence="3" id="KW-0862">Zinc</keyword>
<evidence type="ECO:0000313" key="7">
    <source>
        <dbReference type="Proteomes" id="UP000053237"/>
    </source>
</evidence>
<feature type="zinc finger region" description="UBR-type" evidence="4">
    <location>
        <begin position="46"/>
        <end position="116"/>
    </location>
</feature>
<dbReference type="InterPro" id="IPR047506">
    <property type="entry name" value="UBR7-like_UBR-box"/>
</dbReference>
<keyword evidence="1" id="KW-0479">Metal-binding</keyword>
<organism evidence="6 7">
    <name type="scientific">Albugo candida</name>
    <dbReference type="NCBI Taxonomy" id="65357"/>
    <lineage>
        <taxon>Eukaryota</taxon>
        <taxon>Sar</taxon>
        <taxon>Stramenopiles</taxon>
        <taxon>Oomycota</taxon>
        <taxon>Peronosporomycetes</taxon>
        <taxon>Albuginales</taxon>
        <taxon>Albuginaceae</taxon>
        <taxon>Albugo</taxon>
    </lineage>
</organism>
<dbReference type="SUPFAM" id="SSF57903">
    <property type="entry name" value="FYVE/PHD zinc finger"/>
    <property type="match status" value="1"/>
</dbReference>
<dbReference type="Proteomes" id="UP000053237">
    <property type="component" value="Unassembled WGS sequence"/>
</dbReference>
<dbReference type="InterPro" id="IPR040204">
    <property type="entry name" value="UBR7"/>
</dbReference>
<feature type="domain" description="UBR-type" evidence="5">
    <location>
        <begin position="46"/>
        <end position="116"/>
    </location>
</feature>
<dbReference type="PANTHER" id="PTHR13513:SF9">
    <property type="entry name" value="E3 UBIQUITIN-PROTEIN LIGASE UBR7-RELATED"/>
    <property type="match status" value="1"/>
</dbReference>
<protein>
    <recommendedName>
        <fullName evidence="5">UBR-type domain-containing protein</fullName>
    </recommendedName>
</protein>
<dbReference type="AlphaFoldDB" id="A0A024G4F9"/>
<dbReference type="GO" id="GO:0061630">
    <property type="term" value="F:ubiquitin protein ligase activity"/>
    <property type="evidence" value="ECO:0007669"/>
    <property type="project" value="InterPro"/>
</dbReference>
<evidence type="ECO:0000256" key="4">
    <source>
        <dbReference type="PROSITE-ProRule" id="PRU00508"/>
    </source>
</evidence>
<name>A0A024G4F9_9STRA</name>
<evidence type="ECO:0000256" key="1">
    <source>
        <dbReference type="ARBA" id="ARBA00022723"/>
    </source>
</evidence>
<dbReference type="InterPro" id="IPR011011">
    <property type="entry name" value="Znf_FYVE_PHD"/>
</dbReference>
<accession>A0A024G4F9</accession>
<gene>
    <name evidence="6" type="ORF">BN9_021860</name>
</gene>
<dbReference type="EMBL" id="CAIX01000018">
    <property type="protein sequence ID" value="CCI41402.1"/>
    <property type="molecule type" value="Genomic_DNA"/>
</dbReference>
<dbReference type="InterPro" id="IPR013083">
    <property type="entry name" value="Znf_RING/FYVE/PHD"/>
</dbReference>
<dbReference type="SMART" id="SM00396">
    <property type="entry name" value="ZnF_UBR1"/>
    <property type="match status" value="1"/>
</dbReference>
<comment type="caution">
    <text evidence="6">The sequence shown here is derived from an EMBL/GenBank/DDBJ whole genome shotgun (WGS) entry which is preliminary data.</text>
</comment>
<dbReference type="PANTHER" id="PTHR13513">
    <property type="entry name" value="E3 UBIQUITIN-PROTEIN LIGASE UBR7"/>
    <property type="match status" value="1"/>
</dbReference>
<dbReference type="STRING" id="65357.A0A024G4F9"/>
<evidence type="ECO:0000313" key="6">
    <source>
        <dbReference type="EMBL" id="CCI41402.1"/>
    </source>
</evidence>
<dbReference type="PROSITE" id="PS51157">
    <property type="entry name" value="ZF_UBR"/>
    <property type="match status" value="1"/>
</dbReference>
<evidence type="ECO:0000259" key="5">
    <source>
        <dbReference type="PROSITE" id="PS51157"/>
    </source>
</evidence>
<sequence>MSSESNEEIEKCEAREEEEVTLPEVIQRDKLMVDTANAVLGGISDTSCTYPAGYIRQPVYACVTCLSSGSDISGICLACSYRCHHEHELIELYTKRDFRCDCGNSRFASPCTLFPIKDSINERNTYSQNFEGKYCVCHRPYPDPERKSPEVMIQCVICEDWLHEEHLFSAGTKKEENASTPNSPETSLVIPEDFDEFICVACIAKLPFLKLYNNEDVSASSECKLAELRLGKKASRSEALEPMFWHSGWRNSLCRCVDCLNLYQDHKISFLLDSQDTLQAYEENARQHSEQDSEEAAEKAFKTQLSHEQQIEMAMGYHHMKTQLQTYLGGFASQNKTVKAEDIKDFFTKLQKSKRQRTS</sequence>